<evidence type="ECO:0000313" key="3">
    <source>
        <dbReference type="Proteomes" id="UP000465112"/>
    </source>
</evidence>
<keyword evidence="3" id="KW-1185">Reference proteome</keyword>
<evidence type="ECO:0000256" key="1">
    <source>
        <dbReference type="SAM" id="MobiDB-lite"/>
    </source>
</evidence>
<dbReference type="EMBL" id="VHII01000011">
    <property type="protein sequence ID" value="KAF1383486.1"/>
    <property type="molecule type" value="Genomic_DNA"/>
</dbReference>
<proteinExistence type="predicted"/>
<dbReference type="Proteomes" id="UP000465112">
    <property type="component" value="Chromosome 11"/>
</dbReference>
<comment type="caution">
    <text evidence="2">The sequence shown here is derived from an EMBL/GenBank/DDBJ whole genome shotgun (WGS) entry which is preliminary data.</text>
</comment>
<evidence type="ECO:0000313" key="2">
    <source>
        <dbReference type="EMBL" id="KAF1383486.1"/>
    </source>
</evidence>
<protein>
    <submittedName>
        <fullName evidence="2">Uncharacterized protein</fullName>
    </submittedName>
</protein>
<reference evidence="2 3" key="1">
    <citation type="submission" date="2019-06" db="EMBL/GenBank/DDBJ databases">
        <title>A chromosome-scale genome assembly of the European perch, Perca fluviatilis.</title>
        <authorList>
            <person name="Roques C."/>
            <person name="Zahm M."/>
            <person name="Cabau C."/>
            <person name="Klopp C."/>
            <person name="Bouchez O."/>
            <person name="Donnadieu C."/>
            <person name="Kuhl H."/>
            <person name="Gislard M."/>
            <person name="Guendouz S."/>
            <person name="Journot L."/>
            <person name="Haffray P."/>
            <person name="Bestin A."/>
            <person name="Morvezen R."/>
            <person name="Feron R."/>
            <person name="Wen M."/>
            <person name="Jouanno E."/>
            <person name="Herpin A."/>
            <person name="Schartl M."/>
            <person name="Postlethwait J."/>
            <person name="Schaerlinger B."/>
            <person name="Chardard D."/>
            <person name="Lecocq T."/>
            <person name="Poncet C."/>
            <person name="Jaffrelo L."/>
            <person name="Lampietro C."/>
            <person name="Guiguen Y."/>
        </authorList>
    </citation>
    <scope>NUCLEOTIDE SEQUENCE [LARGE SCALE GENOMIC DNA]</scope>
    <source>
        <tissue evidence="2">Blood</tissue>
    </source>
</reference>
<dbReference type="AlphaFoldDB" id="A0A6A5EMM5"/>
<feature type="compositionally biased region" description="Basic and acidic residues" evidence="1">
    <location>
        <begin position="66"/>
        <end position="75"/>
    </location>
</feature>
<gene>
    <name evidence="2" type="ORF">PFLUV_G00132390</name>
</gene>
<sequence length="90" mass="9829">MFVRSIHLAIQHKCFTLDEALCLWGKGLRFPGGGGERVVGVLLLVCHCTHSVISANRPEEPSPAGPREEAEDFRATDSGILAMRFDASIH</sequence>
<name>A0A6A5EMM5_PERFL</name>
<organism evidence="2 3">
    <name type="scientific">Perca fluviatilis</name>
    <name type="common">European perch</name>
    <dbReference type="NCBI Taxonomy" id="8168"/>
    <lineage>
        <taxon>Eukaryota</taxon>
        <taxon>Metazoa</taxon>
        <taxon>Chordata</taxon>
        <taxon>Craniata</taxon>
        <taxon>Vertebrata</taxon>
        <taxon>Euteleostomi</taxon>
        <taxon>Actinopterygii</taxon>
        <taxon>Neopterygii</taxon>
        <taxon>Teleostei</taxon>
        <taxon>Neoteleostei</taxon>
        <taxon>Acanthomorphata</taxon>
        <taxon>Eupercaria</taxon>
        <taxon>Perciformes</taxon>
        <taxon>Percoidei</taxon>
        <taxon>Percidae</taxon>
        <taxon>Percinae</taxon>
        <taxon>Perca</taxon>
    </lineage>
</organism>
<accession>A0A6A5EMM5</accession>
<feature type="region of interest" description="Disordered" evidence="1">
    <location>
        <begin position="55"/>
        <end position="78"/>
    </location>
</feature>